<evidence type="ECO:0000313" key="15">
    <source>
        <dbReference type="EMBL" id="CAI0544195.1"/>
    </source>
</evidence>
<sequence>MASTTLKLSTLLTIITSLTTINLQLSTAGDPDILSDFILPPGVANPPDASFFTFTAFRSTSFRALLQPSNLTTFTAIKATMAEFPALNGQSVSLAALRFPSATANPPHTHPRAAELLFLVSGALEVGVVDTTNKLFTRTLRAGDMFVFPKGLVHFQYNAWEEAALGFSAFGSANAGLVSLPATLFGTEIDDEVLAKGFKTDVDTVRGLKAGLATKH</sequence>
<dbReference type="InterPro" id="IPR006045">
    <property type="entry name" value="Cupin_1"/>
</dbReference>
<proteinExistence type="inferred from homology"/>
<dbReference type="EMBL" id="CAMGYJ010000009">
    <property type="protein sequence ID" value="CAI0544195.1"/>
    <property type="molecule type" value="Genomic_DNA"/>
</dbReference>
<comment type="caution">
    <text evidence="15">The sequence shown here is derived from an EMBL/GenBank/DDBJ whole genome shotgun (WGS) entry which is preliminary data.</text>
</comment>
<dbReference type="GO" id="GO:0030145">
    <property type="term" value="F:manganese ion binding"/>
    <property type="evidence" value="ECO:0007669"/>
    <property type="project" value="UniProtKB-UniRule"/>
</dbReference>
<dbReference type="FunFam" id="2.60.120.10:FF:000098">
    <property type="entry name" value="Germin-like protein 9-3"/>
    <property type="match status" value="1"/>
</dbReference>
<keyword evidence="7 11" id="KW-0479">Metal-binding</keyword>
<evidence type="ECO:0000259" key="14">
    <source>
        <dbReference type="SMART" id="SM00835"/>
    </source>
</evidence>
<comment type="subunit">
    <text evidence="4">Oligomer (believed to be a pentamer but probably hexamer).</text>
</comment>
<feature type="domain" description="Cupin type-1" evidence="14">
    <location>
        <begin position="63"/>
        <end position="206"/>
    </location>
</feature>
<dbReference type="PRINTS" id="PR00325">
    <property type="entry name" value="GERMIN"/>
</dbReference>
<evidence type="ECO:0000256" key="11">
    <source>
        <dbReference type="PIRSR" id="PIRSR601929-1"/>
    </source>
</evidence>
<keyword evidence="5 13" id="KW-0052">Apoplast</keyword>
<evidence type="ECO:0000256" key="6">
    <source>
        <dbReference type="ARBA" id="ARBA00022525"/>
    </source>
</evidence>
<dbReference type="SMART" id="SM00835">
    <property type="entry name" value="Cupin_1"/>
    <property type="match status" value="1"/>
</dbReference>
<dbReference type="InterPro" id="IPR014710">
    <property type="entry name" value="RmlC-like_jellyroll"/>
</dbReference>
<evidence type="ECO:0000256" key="2">
    <source>
        <dbReference type="ARBA" id="ARBA00004271"/>
    </source>
</evidence>
<keyword evidence="16" id="KW-1185">Reference proteome</keyword>
<feature type="chain" id="PRO_5043110855" description="Germin-like protein" evidence="13">
    <location>
        <begin position="21"/>
        <end position="216"/>
    </location>
</feature>
<feature type="binding site" evidence="11">
    <location>
        <position position="105"/>
    </location>
    <ligand>
        <name>oxalate</name>
        <dbReference type="ChEBI" id="CHEBI:30623"/>
    </ligand>
</feature>
<accession>A0AAV0QF69</accession>
<evidence type="ECO:0000256" key="8">
    <source>
        <dbReference type="ARBA" id="ARBA00022729"/>
    </source>
</evidence>
<evidence type="ECO:0000256" key="1">
    <source>
        <dbReference type="ARBA" id="ARBA00003629"/>
    </source>
</evidence>
<gene>
    <name evidence="15" type="ORF">LITE_LOCUS43101</name>
</gene>
<keyword evidence="9" id="KW-0325">Glycoprotein</keyword>
<dbReference type="PANTHER" id="PTHR31238">
    <property type="entry name" value="GERMIN-LIKE PROTEIN SUBFAMILY 3 MEMBER 3"/>
    <property type="match status" value="1"/>
</dbReference>
<evidence type="ECO:0000256" key="4">
    <source>
        <dbReference type="ARBA" id="ARBA00011268"/>
    </source>
</evidence>
<dbReference type="InterPro" id="IPR011051">
    <property type="entry name" value="RmlC_Cupin_sf"/>
</dbReference>
<evidence type="ECO:0000313" key="16">
    <source>
        <dbReference type="Proteomes" id="UP001154282"/>
    </source>
</evidence>
<evidence type="ECO:0000256" key="7">
    <source>
        <dbReference type="ARBA" id="ARBA00022723"/>
    </source>
</evidence>
<feature type="binding site" evidence="12">
    <location>
        <position position="108"/>
    </location>
    <ligand>
        <name>Mn(2+)</name>
        <dbReference type="ChEBI" id="CHEBI:29035"/>
    </ligand>
</feature>
<dbReference type="Pfam" id="PF00190">
    <property type="entry name" value="Cupin_1"/>
    <property type="match status" value="1"/>
</dbReference>
<dbReference type="AlphaFoldDB" id="A0AAV0QF69"/>
<dbReference type="CDD" id="cd02241">
    <property type="entry name" value="cupin_OxOx"/>
    <property type="match status" value="1"/>
</dbReference>
<keyword evidence="6 13" id="KW-0964">Secreted</keyword>
<comment type="function">
    <text evidence="1">May play a role in plant defense. Probably has no oxalate oxidase activity even if the active site is conserved.</text>
</comment>
<dbReference type="InterPro" id="IPR001929">
    <property type="entry name" value="Germin"/>
</dbReference>
<feature type="binding site" evidence="12">
    <location>
        <position position="115"/>
    </location>
    <ligand>
        <name>Mn(2+)</name>
        <dbReference type="ChEBI" id="CHEBI:29035"/>
    </ligand>
</feature>
<feature type="binding site" evidence="12">
    <location>
        <position position="110"/>
    </location>
    <ligand>
        <name>Mn(2+)</name>
        <dbReference type="ChEBI" id="CHEBI:29035"/>
    </ligand>
</feature>
<feature type="signal peptide" evidence="13">
    <location>
        <begin position="1"/>
        <end position="20"/>
    </location>
</feature>
<keyword evidence="10 11" id="KW-0464">Manganese</keyword>
<evidence type="ECO:0000256" key="5">
    <source>
        <dbReference type="ARBA" id="ARBA00022523"/>
    </source>
</evidence>
<feature type="binding site" evidence="12">
    <location>
        <position position="154"/>
    </location>
    <ligand>
        <name>Mn(2+)</name>
        <dbReference type="ChEBI" id="CHEBI:29035"/>
    </ligand>
</feature>
<evidence type="ECO:0000256" key="12">
    <source>
        <dbReference type="PIRSR" id="PIRSR601929-2"/>
    </source>
</evidence>
<dbReference type="GO" id="GO:0048046">
    <property type="term" value="C:apoplast"/>
    <property type="evidence" value="ECO:0007669"/>
    <property type="project" value="UniProtKB-SubCell"/>
</dbReference>
<feature type="binding site" evidence="11">
    <location>
        <position position="115"/>
    </location>
    <ligand>
        <name>oxalate</name>
        <dbReference type="ChEBI" id="CHEBI:30623"/>
    </ligand>
</feature>
<reference evidence="15" key="1">
    <citation type="submission" date="2022-08" db="EMBL/GenBank/DDBJ databases">
        <authorList>
            <person name="Gutierrez-Valencia J."/>
        </authorList>
    </citation>
    <scope>NUCLEOTIDE SEQUENCE</scope>
</reference>
<dbReference type="Proteomes" id="UP001154282">
    <property type="component" value="Unassembled WGS sequence"/>
</dbReference>
<dbReference type="SUPFAM" id="SSF51182">
    <property type="entry name" value="RmlC-like cupins"/>
    <property type="match status" value="1"/>
</dbReference>
<comment type="similarity">
    <text evidence="3 13">Belongs to the germin family.</text>
</comment>
<evidence type="ECO:0000256" key="9">
    <source>
        <dbReference type="ARBA" id="ARBA00023180"/>
    </source>
</evidence>
<evidence type="ECO:0000256" key="13">
    <source>
        <dbReference type="RuleBase" id="RU366015"/>
    </source>
</evidence>
<comment type="subcellular location">
    <subcellularLocation>
        <location evidence="2 13">Secreted</location>
        <location evidence="2 13">Extracellular space</location>
        <location evidence="2 13">Apoplast</location>
    </subcellularLocation>
</comment>
<organism evidence="15 16">
    <name type="scientific">Linum tenue</name>
    <dbReference type="NCBI Taxonomy" id="586396"/>
    <lineage>
        <taxon>Eukaryota</taxon>
        <taxon>Viridiplantae</taxon>
        <taxon>Streptophyta</taxon>
        <taxon>Embryophyta</taxon>
        <taxon>Tracheophyta</taxon>
        <taxon>Spermatophyta</taxon>
        <taxon>Magnoliopsida</taxon>
        <taxon>eudicotyledons</taxon>
        <taxon>Gunneridae</taxon>
        <taxon>Pentapetalae</taxon>
        <taxon>rosids</taxon>
        <taxon>fabids</taxon>
        <taxon>Malpighiales</taxon>
        <taxon>Linaceae</taxon>
        <taxon>Linum</taxon>
    </lineage>
</organism>
<dbReference type="Gene3D" id="2.60.120.10">
    <property type="entry name" value="Jelly Rolls"/>
    <property type="match status" value="1"/>
</dbReference>
<evidence type="ECO:0000256" key="10">
    <source>
        <dbReference type="ARBA" id="ARBA00023211"/>
    </source>
</evidence>
<keyword evidence="8 13" id="KW-0732">Signal</keyword>
<protein>
    <recommendedName>
        <fullName evidence="13">Germin-like protein</fullName>
    </recommendedName>
</protein>
<evidence type="ECO:0000256" key="3">
    <source>
        <dbReference type="ARBA" id="ARBA00007456"/>
    </source>
</evidence>
<feature type="binding site" evidence="11">
    <location>
        <position position="110"/>
    </location>
    <ligand>
        <name>oxalate</name>
        <dbReference type="ChEBI" id="CHEBI:30623"/>
    </ligand>
</feature>
<name>A0AAV0QF69_9ROSI</name>